<name>A5DG51_PICGU</name>
<evidence type="ECO:0000259" key="2">
    <source>
        <dbReference type="Pfam" id="PF20994"/>
    </source>
</evidence>
<dbReference type="VEuPathDB" id="FungiDB:PGUG_02252"/>
<dbReference type="OrthoDB" id="3995136at2759"/>
<proteinExistence type="predicted"/>
<dbReference type="KEGG" id="pgu:PGUG_02252"/>
<keyword evidence="4" id="KW-1185">Reference proteome</keyword>
<protein>
    <recommendedName>
        <fullName evidence="2">Inner kinetochore subunit AME1 domain-containing protein</fullName>
    </recommendedName>
</protein>
<keyword evidence="1" id="KW-0175">Coiled coil</keyword>
<organism evidence="3 4">
    <name type="scientific">Meyerozyma guilliermondii (strain ATCC 6260 / CBS 566 / DSM 6381 / JCM 1539 / NBRC 10279 / NRRL Y-324)</name>
    <name type="common">Yeast</name>
    <name type="synonym">Candida guilliermondii</name>
    <dbReference type="NCBI Taxonomy" id="294746"/>
    <lineage>
        <taxon>Eukaryota</taxon>
        <taxon>Fungi</taxon>
        <taxon>Dikarya</taxon>
        <taxon>Ascomycota</taxon>
        <taxon>Saccharomycotina</taxon>
        <taxon>Pichiomycetes</taxon>
        <taxon>Debaryomycetaceae</taxon>
        <taxon>Meyerozyma</taxon>
    </lineage>
</organism>
<evidence type="ECO:0000313" key="3">
    <source>
        <dbReference type="EMBL" id="EDK38154.2"/>
    </source>
</evidence>
<dbReference type="HOGENOM" id="CLU_1652814_0_0_1"/>
<dbReference type="EMBL" id="CH408156">
    <property type="protein sequence ID" value="EDK38154.2"/>
    <property type="molecule type" value="Genomic_DNA"/>
</dbReference>
<evidence type="ECO:0000313" key="4">
    <source>
        <dbReference type="Proteomes" id="UP000001997"/>
    </source>
</evidence>
<dbReference type="InterPro" id="IPR048743">
    <property type="entry name" value="AME1"/>
</dbReference>
<accession>A5DG51</accession>
<dbReference type="Proteomes" id="UP000001997">
    <property type="component" value="Unassembled WGS sequence"/>
</dbReference>
<dbReference type="InParanoid" id="A5DG51"/>
<reference evidence="3 4" key="1">
    <citation type="journal article" date="2009" name="Nature">
        <title>Evolution of pathogenicity and sexual reproduction in eight Candida genomes.</title>
        <authorList>
            <person name="Butler G."/>
            <person name="Rasmussen M.D."/>
            <person name="Lin M.F."/>
            <person name="Santos M.A."/>
            <person name="Sakthikumar S."/>
            <person name="Munro C.A."/>
            <person name="Rheinbay E."/>
            <person name="Grabherr M."/>
            <person name="Forche A."/>
            <person name="Reedy J.L."/>
            <person name="Agrafioti I."/>
            <person name="Arnaud M.B."/>
            <person name="Bates S."/>
            <person name="Brown A.J."/>
            <person name="Brunke S."/>
            <person name="Costanzo M.C."/>
            <person name="Fitzpatrick D.A."/>
            <person name="de Groot P.W."/>
            <person name="Harris D."/>
            <person name="Hoyer L.L."/>
            <person name="Hube B."/>
            <person name="Klis F.M."/>
            <person name="Kodira C."/>
            <person name="Lennard N."/>
            <person name="Logue M.E."/>
            <person name="Martin R."/>
            <person name="Neiman A.M."/>
            <person name="Nikolaou E."/>
            <person name="Quail M.A."/>
            <person name="Quinn J."/>
            <person name="Santos M.C."/>
            <person name="Schmitzberger F.F."/>
            <person name="Sherlock G."/>
            <person name="Shah P."/>
            <person name="Silverstein K.A."/>
            <person name="Skrzypek M.S."/>
            <person name="Soll D."/>
            <person name="Staggs R."/>
            <person name="Stansfield I."/>
            <person name="Stumpf M.P."/>
            <person name="Sudbery P.E."/>
            <person name="Srikantha T."/>
            <person name="Zeng Q."/>
            <person name="Berman J."/>
            <person name="Berriman M."/>
            <person name="Heitman J."/>
            <person name="Gow N.A."/>
            <person name="Lorenz M.C."/>
            <person name="Birren B.W."/>
            <person name="Kellis M."/>
            <person name="Cuomo C.A."/>
        </authorList>
    </citation>
    <scope>NUCLEOTIDE SEQUENCE [LARGE SCALE GENOMIC DNA]</scope>
    <source>
        <strain evidence="4">ATCC 6260 / CBS 566 / DSM 6381 / JCM 1539 / NBRC 10279 / NRRL Y-324</strain>
    </source>
</reference>
<dbReference type="GeneID" id="5128510"/>
<dbReference type="RefSeq" id="XP_001486581.2">
    <property type="nucleotide sequence ID" value="XM_001486531.1"/>
</dbReference>
<sequence length="160" mass="18868">MFSSIWYKHSKPPRQSAERVDPEIVHHEFKMHLMNYLSVLQDMHANINDLSEEIQETQRRKRDLRAEVYEIRKKHGEVGTQLSSLRQSYSDSKYNHEQFIKNADQLRILKERTKGEGQNTIDLHSVVELQVAAVNKLVNPVSGIYSKLRMINNQLENRRN</sequence>
<dbReference type="eggNOG" id="KOG4549">
    <property type="taxonomic scope" value="Eukaryota"/>
</dbReference>
<dbReference type="Pfam" id="PF20994">
    <property type="entry name" value="CENPU"/>
    <property type="match status" value="1"/>
</dbReference>
<evidence type="ECO:0000256" key="1">
    <source>
        <dbReference type="SAM" id="Coils"/>
    </source>
</evidence>
<gene>
    <name evidence="3" type="ORF">PGUG_02252</name>
</gene>
<feature type="coiled-coil region" evidence="1">
    <location>
        <begin position="40"/>
        <end position="74"/>
    </location>
</feature>
<feature type="domain" description="Inner kinetochore subunit AME1" evidence="2">
    <location>
        <begin position="26"/>
        <end position="157"/>
    </location>
</feature>
<dbReference type="AlphaFoldDB" id="A5DG51"/>